<dbReference type="EMBL" id="BPLR01007098">
    <property type="protein sequence ID" value="GIY14523.1"/>
    <property type="molecule type" value="Genomic_DNA"/>
</dbReference>
<keyword evidence="3" id="KW-1185">Reference proteome</keyword>
<evidence type="ECO:0000313" key="3">
    <source>
        <dbReference type="Proteomes" id="UP001054945"/>
    </source>
</evidence>
<feature type="transmembrane region" description="Helical" evidence="1">
    <location>
        <begin position="49"/>
        <end position="70"/>
    </location>
</feature>
<gene>
    <name evidence="2" type="ORF">CEXT_2781</name>
</gene>
<dbReference type="AlphaFoldDB" id="A0AAV4R368"/>
<accession>A0AAV4R368</accession>
<dbReference type="Proteomes" id="UP001054945">
    <property type="component" value="Unassembled WGS sequence"/>
</dbReference>
<keyword evidence="1" id="KW-0812">Transmembrane</keyword>
<proteinExistence type="predicted"/>
<keyword evidence="1" id="KW-1133">Transmembrane helix</keyword>
<name>A0AAV4R368_CAEEX</name>
<evidence type="ECO:0000256" key="1">
    <source>
        <dbReference type="SAM" id="Phobius"/>
    </source>
</evidence>
<organism evidence="2 3">
    <name type="scientific">Caerostris extrusa</name>
    <name type="common">Bark spider</name>
    <name type="synonym">Caerostris bankana</name>
    <dbReference type="NCBI Taxonomy" id="172846"/>
    <lineage>
        <taxon>Eukaryota</taxon>
        <taxon>Metazoa</taxon>
        <taxon>Ecdysozoa</taxon>
        <taxon>Arthropoda</taxon>
        <taxon>Chelicerata</taxon>
        <taxon>Arachnida</taxon>
        <taxon>Araneae</taxon>
        <taxon>Araneomorphae</taxon>
        <taxon>Entelegynae</taxon>
        <taxon>Araneoidea</taxon>
        <taxon>Araneidae</taxon>
        <taxon>Caerostris</taxon>
    </lineage>
</organism>
<protein>
    <submittedName>
        <fullName evidence="2">Uncharacterized protein</fullName>
    </submittedName>
</protein>
<evidence type="ECO:0000313" key="2">
    <source>
        <dbReference type="EMBL" id="GIY14523.1"/>
    </source>
</evidence>
<reference evidence="2 3" key="1">
    <citation type="submission" date="2021-06" db="EMBL/GenBank/DDBJ databases">
        <title>Caerostris extrusa draft genome.</title>
        <authorList>
            <person name="Kono N."/>
            <person name="Arakawa K."/>
        </authorList>
    </citation>
    <scope>NUCLEOTIDE SEQUENCE [LARGE SCALE GENOMIC DNA]</scope>
</reference>
<comment type="caution">
    <text evidence="2">The sequence shown here is derived from an EMBL/GenBank/DDBJ whole genome shotgun (WGS) entry which is preliminary data.</text>
</comment>
<keyword evidence="1" id="KW-0472">Membrane</keyword>
<sequence>MAVSTIQSLARDRDTSLHSFRVGQCLLVHPPLPSYLDLFLERRTLLTRMGFLSSTSFTFLFVCLVLYRYLDDLWGYHHLRKTKSATVPGLKVSSSNVSILSVLPRRRRREEVRKKKFQITSSEDIAGRPRVSLD</sequence>